<proteinExistence type="predicted"/>
<accession>A0A6J7R097</accession>
<sequence length="54" mass="5704">MDKDGDIVGPGNPDDRLHPRLGQQIVHLAAHGRTRTSGSSTVIMNRSGTLPSLA</sequence>
<reference evidence="2" key="1">
    <citation type="submission" date="2020-05" db="EMBL/GenBank/DDBJ databases">
        <authorList>
            <person name="Chiriac C."/>
            <person name="Salcher M."/>
            <person name="Ghai R."/>
            <person name="Kavagutti S V."/>
        </authorList>
    </citation>
    <scope>NUCLEOTIDE SEQUENCE</scope>
</reference>
<organism evidence="2">
    <name type="scientific">freshwater metagenome</name>
    <dbReference type="NCBI Taxonomy" id="449393"/>
    <lineage>
        <taxon>unclassified sequences</taxon>
        <taxon>metagenomes</taxon>
        <taxon>ecological metagenomes</taxon>
    </lineage>
</organism>
<feature type="region of interest" description="Disordered" evidence="1">
    <location>
        <begin position="33"/>
        <end position="54"/>
    </location>
</feature>
<name>A0A6J7R097_9ZZZZ</name>
<gene>
    <name evidence="2" type="ORF">UFOPK4061_01485</name>
</gene>
<evidence type="ECO:0000256" key="1">
    <source>
        <dbReference type="SAM" id="MobiDB-lite"/>
    </source>
</evidence>
<dbReference type="AlphaFoldDB" id="A0A6J7R097"/>
<dbReference type="EMBL" id="CAFBPD010000282">
    <property type="protein sequence ID" value="CAB5022551.1"/>
    <property type="molecule type" value="Genomic_DNA"/>
</dbReference>
<feature type="compositionally biased region" description="Polar residues" evidence="1">
    <location>
        <begin position="35"/>
        <end position="54"/>
    </location>
</feature>
<evidence type="ECO:0000313" key="2">
    <source>
        <dbReference type="EMBL" id="CAB5022551.1"/>
    </source>
</evidence>
<protein>
    <submittedName>
        <fullName evidence="2">Unannotated protein</fullName>
    </submittedName>
</protein>